<reference evidence="2" key="1">
    <citation type="submission" date="2020-02" db="EMBL/GenBank/DDBJ databases">
        <authorList>
            <person name="Meier V. D."/>
        </authorList>
    </citation>
    <scope>NUCLEOTIDE SEQUENCE</scope>
    <source>
        <strain evidence="2">AVDCRST_MAG94</strain>
    </source>
</reference>
<evidence type="ECO:0000313" key="2">
    <source>
        <dbReference type="EMBL" id="CAA9317230.1"/>
    </source>
</evidence>
<gene>
    <name evidence="2" type="ORF">AVDCRST_MAG94-1276</name>
</gene>
<proteinExistence type="predicted"/>
<protein>
    <submittedName>
        <fullName evidence="2">Uncharacterized protein</fullName>
    </submittedName>
</protein>
<organism evidence="2">
    <name type="scientific">uncultured Leptolyngbya sp</name>
    <dbReference type="NCBI Taxonomy" id="332963"/>
    <lineage>
        <taxon>Bacteria</taxon>
        <taxon>Bacillati</taxon>
        <taxon>Cyanobacteriota</taxon>
        <taxon>Cyanophyceae</taxon>
        <taxon>Leptolyngbyales</taxon>
        <taxon>Leptolyngbyaceae</taxon>
        <taxon>Leptolyngbya group</taxon>
        <taxon>Leptolyngbya</taxon>
        <taxon>environmental samples</taxon>
    </lineage>
</organism>
<sequence>MRLMTARGKSGLPKDQTCWVTPSASDREDSATERYRPPI</sequence>
<accession>A0A6J4KW91</accession>
<dbReference type="EMBL" id="CADCTY010000440">
    <property type="protein sequence ID" value="CAA9317230.1"/>
    <property type="molecule type" value="Genomic_DNA"/>
</dbReference>
<name>A0A6J4KW91_9CYAN</name>
<feature type="compositionally biased region" description="Basic and acidic residues" evidence="1">
    <location>
        <begin position="25"/>
        <end position="39"/>
    </location>
</feature>
<dbReference type="AlphaFoldDB" id="A0A6J4KW91"/>
<evidence type="ECO:0000256" key="1">
    <source>
        <dbReference type="SAM" id="MobiDB-lite"/>
    </source>
</evidence>
<feature type="region of interest" description="Disordered" evidence="1">
    <location>
        <begin position="1"/>
        <end position="39"/>
    </location>
</feature>